<accession>A0ACC1NC78</accession>
<evidence type="ECO:0000313" key="2">
    <source>
        <dbReference type="Proteomes" id="UP001143910"/>
    </source>
</evidence>
<evidence type="ECO:0000313" key="1">
    <source>
        <dbReference type="EMBL" id="KAJ2976044.1"/>
    </source>
</evidence>
<gene>
    <name evidence="1" type="ORF">NQ176_g5173</name>
</gene>
<keyword evidence="2" id="KW-1185">Reference proteome</keyword>
<organism evidence="1 2">
    <name type="scientific">Zarea fungicola</name>
    <dbReference type="NCBI Taxonomy" id="93591"/>
    <lineage>
        <taxon>Eukaryota</taxon>
        <taxon>Fungi</taxon>
        <taxon>Dikarya</taxon>
        <taxon>Ascomycota</taxon>
        <taxon>Pezizomycotina</taxon>
        <taxon>Sordariomycetes</taxon>
        <taxon>Hypocreomycetidae</taxon>
        <taxon>Hypocreales</taxon>
        <taxon>Cordycipitaceae</taxon>
        <taxon>Zarea</taxon>
    </lineage>
</organism>
<proteinExistence type="predicted"/>
<name>A0ACC1NC78_9HYPO</name>
<reference evidence="1" key="1">
    <citation type="submission" date="2022-08" db="EMBL/GenBank/DDBJ databases">
        <title>Genome Sequence of Lecanicillium fungicola.</title>
        <authorList>
            <person name="Buettner E."/>
        </authorList>
    </citation>
    <scope>NUCLEOTIDE SEQUENCE</scope>
    <source>
        <strain evidence="1">Babe33</strain>
    </source>
</reference>
<comment type="caution">
    <text evidence="1">The sequence shown here is derived from an EMBL/GenBank/DDBJ whole genome shotgun (WGS) entry which is preliminary data.</text>
</comment>
<sequence>MVTCHKLFGLVEIRMTPNAALSRDHVTYDAAQKDGIINYWDPAYNSDQPRNSTIGPAFWESFTAIEGTKYIIGLNFYKNDSNFLQNLQDEVHQSLLQVPASRLHLFEIGNEIDFGALSGFRPPDWTQQDWVDEWIYRTRHVQTPDTKLRFYAPASCCYNITTKYSFFSPWTIWNSTFGYDRDGWIDEVSQHGVVKNGTVHKSLYNLHKQAGRIYTLGETNSVSGQGAWGVSNVFGSALFIVDYELYYASFGVSRMHMHQGTGYRYGAWMPISQNGTSPATNPPYYGHVMVSKFFGSSTETRIMNIDLGSDFFSAYAAYEGDRLVRVILLNLQEWNPPNINADEYGYQKPSRPSQKFTLNGVKGYSHAMVELMTAPGALSTTNITVAGVSYDYDLAEGRPVVVGPKVAQVIRLDKDGQFSVNVESSQAVLLTFH</sequence>
<dbReference type="Proteomes" id="UP001143910">
    <property type="component" value="Unassembled WGS sequence"/>
</dbReference>
<protein>
    <submittedName>
        <fullName evidence="1">Uncharacterized protein</fullName>
    </submittedName>
</protein>
<dbReference type="EMBL" id="JANJQO010000628">
    <property type="protein sequence ID" value="KAJ2976044.1"/>
    <property type="molecule type" value="Genomic_DNA"/>
</dbReference>